<keyword evidence="11 19" id="KW-0472">Membrane</keyword>
<evidence type="ECO:0000313" key="21">
    <source>
        <dbReference type="EMBL" id="NWZ39550.1"/>
    </source>
</evidence>
<feature type="transmembrane region" description="Helical" evidence="19">
    <location>
        <begin position="396"/>
        <end position="422"/>
    </location>
</feature>
<evidence type="ECO:0000256" key="4">
    <source>
        <dbReference type="ARBA" id="ARBA00008692"/>
    </source>
</evidence>
<keyword evidence="8 19" id="KW-0812">Transmembrane</keyword>
<dbReference type="AlphaFoldDB" id="A0A7K7M8T1"/>
<evidence type="ECO:0000256" key="7">
    <source>
        <dbReference type="ARBA" id="ARBA00022681"/>
    </source>
</evidence>
<dbReference type="GO" id="GO:0005765">
    <property type="term" value="C:lysosomal membrane"/>
    <property type="evidence" value="ECO:0007669"/>
    <property type="project" value="UniProtKB-SubCell"/>
</dbReference>
<evidence type="ECO:0000256" key="6">
    <source>
        <dbReference type="ARBA" id="ARBA00022475"/>
    </source>
</evidence>
<comment type="catalytic activity">
    <reaction evidence="14">
        <text>sulfate(in) + H(+)(in) = sulfate(out) + H(+)(out)</text>
        <dbReference type="Rhea" id="RHEA:28574"/>
        <dbReference type="ChEBI" id="CHEBI:15378"/>
        <dbReference type="ChEBI" id="CHEBI:16189"/>
    </reaction>
</comment>
<comment type="caution">
    <text evidence="21">The sequence shown here is derived from an EMBL/GenBank/DDBJ whole genome shotgun (WGS) entry which is preliminary data.</text>
</comment>
<keyword evidence="12" id="KW-0458">Lysosome</keyword>
<protein>
    <recommendedName>
        <fullName evidence="17">Sodium-independent sulfate anion transporter</fullName>
    </recommendedName>
    <alternativeName>
        <fullName evidence="18">Solute carrier family 26 member 11</fullName>
    </alternativeName>
</protein>
<keyword evidence="10" id="KW-0406">Ion transport</keyword>
<sequence>PAMPGPRCPRPALPILRWLPRYSRAWLPLDLLAGLAVGLTAVPQALAYAELAGLPLQYGLYSSFMGCFVYCFLGTAKDVTLGPTAIMSLLVSSYAFHQPVYAVLLTFLSGCIQLAMGLLRLGFLLDFISYPVIKGFTSAASITISFNQIKVGSSLSWMPPQLSPSAVGLGYLAPGWAMCLVLEEGAPKGSRDPLAGALSFTARNALVVLFAGLVAYSFQVMGSQPFRLTGSIPQGLPPLRPPRFSLAVPNGTVPFQSMVQDMGVGLAVVPLMGLLETIAIAKAFASQNGYRIDPDQELLALGVANVLGSFVSSYPITGSFGRTAVNAQSGVCTPAGGLVTGALVLLSLAYLTSLFYYIPKAALAAVIISAVVPMFDAGIFLTLWRVKRLDLVPLCVTFLLCFWEIQYGIVAGVLISGILLLYSIARPPIKVSEGAVLLVQPGSSLHFPAVEHLRGSVCRRALAASPPRSVILDCCHISSIDYTAVLGLAELLQELRRHGLSLAFCGLKDPVLQVLLAADLEGFQHFPTWEEA</sequence>
<gene>
    <name evidence="21" type="primary">Slc26a11</name>
    <name evidence="21" type="ORF">BRAATR_R09514</name>
</gene>
<evidence type="ECO:0000256" key="16">
    <source>
        <dbReference type="ARBA" id="ARBA00054369"/>
    </source>
</evidence>
<feature type="domain" description="STAS" evidence="20">
    <location>
        <begin position="436"/>
        <end position="532"/>
    </location>
</feature>
<evidence type="ECO:0000256" key="19">
    <source>
        <dbReference type="SAM" id="Phobius"/>
    </source>
</evidence>
<dbReference type="PROSITE" id="PS50801">
    <property type="entry name" value="STAS"/>
    <property type="match status" value="1"/>
</dbReference>
<dbReference type="GO" id="GO:0015297">
    <property type="term" value="F:antiporter activity"/>
    <property type="evidence" value="ECO:0007669"/>
    <property type="project" value="UniProtKB-KW"/>
</dbReference>
<evidence type="ECO:0000256" key="14">
    <source>
        <dbReference type="ARBA" id="ARBA00050316"/>
    </source>
</evidence>
<feature type="non-terminal residue" evidence="21">
    <location>
        <position position="1"/>
    </location>
</feature>
<keyword evidence="9 19" id="KW-1133">Transmembrane helix</keyword>
<evidence type="ECO:0000256" key="18">
    <source>
        <dbReference type="ARBA" id="ARBA00083171"/>
    </source>
</evidence>
<reference evidence="21 22" key="1">
    <citation type="submission" date="2019-09" db="EMBL/GenBank/DDBJ databases">
        <title>Bird 10,000 Genomes (B10K) Project - Family phase.</title>
        <authorList>
            <person name="Zhang G."/>
        </authorList>
    </citation>
    <scope>NUCLEOTIDE SEQUENCE [LARGE SCALE GENOMIC DNA]</scope>
    <source>
        <strain evidence="21">OUT-0037</strain>
        <tissue evidence="21">Liver</tissue>
    </source>
</reference>
<keyword evidence="6" id="KW-1003">Cell membrane</keyword>
<comment type="catalytic activity">
    <reaction evidence="15">
        <text>oxalate(in) + chloride(out) = oxalate(out) + chloride(in)</text>
        <dbReference type="Rhea" id="RHEA:72263"/>
        <dbReference type="ChEBI" id="CHEBI:17996"/>
        <dbReference type="ChEBI" id="CHEBI:30623"/>
    </reaction>
</comment>
<dbReference type="GO" id="GO:0015698">
    <property type="term" value="P:inorganic anion transport"/>
    <property type="evidence" value="ECO:0007669"/>
    <property type="project" value="UniProtKB-ARBA"/>
</dbReference>
<dbReference type="InterPro" id="IPR002645">
    <property type="entry name" value="STAS_dom"/>
</dbReference>
<proteinExistence type="inferred from homology"/>
<evidence type="ECO:0000256" key="15">
    <source>
        <dbReference type="ARBA" id="ARBA00052349"/>
    </source>
</evidence>
<dbReference type="SUPFAM" id="SSF52091">
    <property type="entry name" value="SpoIIaa-like"/>
    <property type="match status" value="1"/>
</dbReference>
<feature type="transmembrane region" description="Helical" evidence="19">
    <location>
        <begin position="96"/>
        <end position="119"/>
    </location>
</feature>
<keyword evidence="7" id="KW-0039">Anion exchange</keyword>
<dbReference type="Gene3D" id="3.30.750.24">
    <property type="entry name" value="STAS domain"/>
    <property type="match status" value="1"/>
</dbReference>
<dbReference type="InterPro" id="IPR036513">
    <property type="entry name" value="STAS_dom_sf"/>
</dbReference>
<dbReference type="CDD" id="cd07042">
    <property type="entry name" value="STAS_SulP_like_sulfate_transporter"/>
    <property type="match status" value="1"/>
</dbReference>
<feature type="transmembrane region" description="Helical" evidence="19">
    <location>
        <begin position="58"/>
        <end position="76"/>
    </location>
</feature>
<feature type="transmembrane region" description="Helical" evidence="19">
    <location>
        <begin position="25"/>
        <end position="46"/>
    </location>
</feature>
<evidence type="ECO:0000256" key="13">
    <source>
        <dbReference type="ARBA" id="ARBA00049347"/>
    </source>
</evidence>
<comment type="catalytic activity">
    <reaction evidence="13">
        <text>hydrogencarbonate(in) + chloride(out) = hydrogencarbonate(out) + chloride(in)</text>
        <dbReference type="Rhea" id="RHEA:72363"/>
        <dbReference type="ChEBI" id="CHEBI:17544"/>
        <dbReference type="ChEBI" id="CHEBI:17996"/>
    </reaction>
</comment>
<dbReference type="Proteomes" id="UP000540762">
    <property type="component" value="Unassembled WGS sequence"/>
</dbReference>
<dbReference type="PANTHER" id="PTHR11814">
    <property type="entry name" value="SULFATE TRANSPORTER"/>
    <property type="match status" value="1"/>
</dbReference>
<dbReference type="Pfam" id="PF00916">
    <property type="entry name" value="Sulfate_transp"/>
    <property type="match status" value="2"/>
</dbReference>
<evidence type="ECO:0000259" key="20">
    <source>
        <dbReference type="PROSITE" id="PS50801"/>
    </source>
</evidence>
<dbReference type="GO" id="GO:0016324">
    <property type="term" value="C:apical plasma membrane"/>
    <property type="evidence" value="ECO:0007669"/>
    <property type="project" value="UniProtKB-SubCell"/>
</dbReference>
<comment type="similarity">
    <text evidence="4">Belongs to the SLC26A/SulP transporter (TC 2.A.53) family.</text>
</comment>
<evidence type="ECO:0000256" key="8">
    <source>
        <dbReference type="ARBA" id="ARBA00022692"/>
    </source>
</evidence>
<feature type="transmembrane region" description="Helical" evidence="19">
    <location>
        <begin position="264"/>
        <end position="285"/>
    </location>
</feature>
<evidence type="ECO:0000256" key="5">
    <source>
        <dbReference type="ARBA" id="ARBA00022448"/>
    </source>
</evidence>
<comment type="subcellular location">
    <subcellularLocation>
        <location evidence="2">Apical cell membrane</location>
        <topology evidence="2">Multi-pass membrane protein</topology>
    </subcellularLocation>
    <subcellularLocation>
        <location evidence="3">Basolateral cell membrane</location>
        <topology evidence="3">Multi-pass membrane protein</topology>
    </subcellularLocation>
    <subcellularLocation>
        <location evidence="1">Lysosome membrane</location>
        <topology evidence="1">Multi-pass membrane protein</topology>
    </subcellularLocation>
</comment>
<evidence type="ECO:0000256" key="17">
    <source>
        <dbReference type="ARBA" id="ARBA00073161"/>
    </source>
</evidence>
<feature type="transmembrane region" description="Helical" evidence="19">
    <location>
        <begin position="363"/>
        <end position="384"/>
    </location>
</feature>
<dbReference type="InterPro" id="IPR011547">
    <property type="entry name" value="SLC26A/SulP_dom"/>
</dbReference>
<feature type="non-terminal residue" evidence="21">
    <location>
        <position position="532"/>
    </location>
</feature>
<feature type="transmembrane region" description="Helical" evidence="19">
    <location>
        <begin position="297"/>
        <end position="316"/>
    </location>
</feature>
<dbReference type="InterPro" id="IPR001902">
    <property type="entry name" value="SLC26A/SulP_fam"/>
</dbReference>
<evidence type="ECO:0000256" key="2">
    <source>
        <dbReference type="ARBA" id="ARBA00004424"/>
    </source>
</evidence>
<dbReference type="Pfam" id="PF01740">
    <property type="entry name" value="STAS"/>
    <property type="match status" value="1"/>
</dbReference>
<evidence type="ECO:0000256" key="12">
    <source>
        <dbReference type="ARBA" id="ARBA00023228"/>
    </source>
</evidence>
<accession>A0A7K7M8T1</accession>
<dbReference type="GO" id="GO:0098660">
    <property type="term" value="P:inorganic ion transmembrane transport"/>
    <property type="evidence" value="ECO:0007669"/>
    <property type="project" value="UniProtKB-ARBA"/>
</dbReference>
<dbReference type="GO" id="GO:0016323">
    <property type="term" value="C:basolateral plasma membrane"/>
    <property type="evidence" value="ECO:0007669"/>
    <property type="project" value="UniProtKB-SubCell"/>
</dbReference>
<keyword evidence="22" id="KW-1185">Reference proteome</keyword>
<evidence type="ECO:0000256" key="1">
    <source>
        <dbReference type="ARBA" id="ARBA00004155"/>
    </source>
</evidence>
<evidence type="ECO:0000256" key="3">
    <source>
        <dbReference type="ARBA" id="ARBA00004554"/>
    </source>
</evidence>
<organism evidence="21 22">
    <name type="scientific">Brachypodius melanocephalos</name>
    <name type="common">black-headed bulbul</name>
    <dbReference type="NCBI Taxonomy" id="3235156"/>
    <lineage>
        <taxon>Eukaryota</taxon>
        <taxon>Metazoa</taxon>
        <taxon>Chordata</taxon>
        <taxon>Craniata</taxon>
        <taxon>Vertebrata</taxon>
        <taxon>Euteleostomi</taxon>
        <taxon>Archelosauria</taxon>
        <taxon>Archosauria</taxon>
        <taxon>Dinosauria</taxon>
        <taxon>Saurischia</taxon>
        <taxon>Theropoda</taxon>
        <taxon>Coelurosauria</taxon>
        <taxon>Aves</taxon>
        <taxon>Neognathae</taxon>
        <taxon>Neoaves</taxon>
        <taxon>Telluraves</taxon>
        <taxon>Australaves</taxon>
        <taxon>Passeriformes</taxon>
        <taxon>Sylvioidea</taxon>
        <taxon>Pycnonotidae</taxon>
        <taxon>Brachypodius</taxon>
    </lineage>
</organism>
<comment type="function">
    <text evidence="16">Sodium-independent anion exchanger mediating bicarbonate, chloride, sulfate and oxalate transport. Exhibits sodium-independent sulfate anion transporter activity that may cooperate with SLC26A2 to mediate DIDS-sensitive sulfate uptake into high endothelial venules endothelial cells (HEVEC). In the kidney, mediates chloride-bicarbonate exchange, facilitating V-ATPase-mediated acid secretion. May function as a chloride channel, playing an important role in moderating chloride homeostasis and neuronal activity in the cerebellum.</text>
</comment>
<dbReference type="EMBL" id="VZSR01001755">
    <property type="protein sequence ID" value="NWZ39550.1"/>
    <property type="molecule type" value="Genomic_DNA"/>
</dbReference>
<keyword evidence="5" id="KW-0813">Transport</keyword>
<feature type="transmembrane region" description="Helical" evidence="19">
    <location>
        <begin position="336"/>
        <end position="356"/>
    </location>
</feature>
<name>A0A7K7M8T1_9PASS</name>
<evidence type="ECO:0000256" key="9">
    <source>
        <dbReference type="ARBA" id="ARBA00022989"/>
    </source>
</evidence>
<evidence type="ECO:0000256" key="10">
    <source>
        <dbReference type="ARBA" id="ARBA00023065"/>
    </source>
</evidence>
<evidence type="ECO:0000313" key="22">
    <source>
        <dbReference type="Proteomes" id="UP000540762"/>
    </source>
</evidence>
<feature type="transmembrane region" description="Helical" evidence="19">
    <location>
        <begin position="194"/>
        <end position="218"/>
    </location>
</feature>
<dbReference type="GO" id="GO:0008509">
    <property type="term" value="F:monoatomic anion transmembrane transporter activity"/>
    <property type="evidence" value="ECO:0007669"/>
    <property type="project" value="UniProtKB-ARBA"/>
</dbReference>
<dbReference type="FunFam" id="3.30.750.24:FF:000013">
    <property type="entry name" value="Solute carrier family 26 member 11"/>
    <property type="match status" value="1"/>
</dbReference>
<evidence type="ECO:0000256" key="11">
    <source>
        <dbReference type="ARBA" id="ARBA00023136"/>
    </source>
</evidence>